<proteinExistence type="predicted"/>
<evidence type="ECO:0000313" key="1">
    <source>
        <dbReference type="EMBL" id="KAK6792045.1"/>
    </source>
</evidence>
<dbReference type="EMBL" id="JBANQN010000004">
    <property type="protein sequence ID" value="KAK6792045.1"/>
    <property type="molecule type" value="Genomic_DNA"/>
</dbReference>
<dbReference type="AlphaFoldDB" id="A0AAN8TRW7"/>
<sequence length="33" mass="3852">MVEIFESTFLLKDPNVWPEPERSFCLRDLLGAV</sequence>
<organism evidence="1 2">
    <name type="scientific">Solanum bulbocastanum</name>
    <name type="common">Wild potato</name>
    <dbReference type="NCBI Taxonomy" id="147425"/>
    <lineage>
        <taxon>Eukaryota</taxon>
        <taxon>Viridiplantae</taxon>
        <taxon>Streptophyta</taxon>
        <taxon>Embryophyta</taxon>
        <taxon>Tracheophyta</taxon>
        <taxon>Spermatophyta</taxon>
        <taxon>Magnoliopsida</taxon>
        <taxon>eudicotyledons</taxon>
        <taxon>Gunneridae</taxon>
        <taxon>Pentapetalae</taxon>
        <taxon>asterids</taxon>
        <taxon>lamiids</taxon>
        <taxon>Solanales</taxon>
        <taxon>Solanaceae</taxon>
        <taxon>Solanoideae</taxon>
        <taxon>Solaneae</taxon>
        <taxon>Solanum</taxon>
    </lineage>
</organism>
<accession>A0AAN8TRW7</accession>
<protein>
    <submittedName>
        <fullName evidence="1">Uncharacterized protein</fullName>
    </submittedName>
</protein>
<evidence type="ECO:0000313" key="2">
    <source>
        <dbReference type="Proteomes" id="UP001371456"/>
    </source>
</evidence>
<gene>
    <name evidence="1" type="ORF">RDI58_011126</name>
</gene>
<name>A0AAN8TRW7_SOLBU</name>
<keyword evidence="2" id="KW-1185">Reference proteome</keyword>
<dbReference type="Proteomes" id="UP001371456">
    <property type="component" value="Unassembled WGS sequence"/>
</dbReference>
<reference evidence="1 2" key="1">
    <citation type="submission" date="2024-02" db="EMBL/GenBank/DDBJ databases">
        <title>de novo genome assembly of Solanum bulbocastanum strain 11H21.</title>
        <authorList>
            <person name="Hosaka A.J."/>
        </authorList>
    </citation>
    <scope>NUCLEOTIDE SEQUENCE [LARGE SCALE GENOMIC DNA]</scope>
    <source>
        <tissue evidence="1">Young leaves</tissue>
    </source>
</reference>
<comment type="caution">
    <text evidence="1">The sequence shown here is derived from an EMBL/GenBank/DDBJ whole genome shotgun (WGS) entry which is preliminary data.</text>
</comment>